<accession>G4TQR5</accession>
<name>G4TQR5_SERID</name>
<dbReference type="HOGENOM" id="CLU_071654_0_0_1"/>
<dbReference type="Proteomes" id="UP000007148">
    <property type="component" value="Unassembled WGS sequence"/>
</dbReference>
<gene>
    <name evidence="1" type="ORF">PIIN_07611</name>
</gene>
<proteinExistence type="predicted"/>
<dbReference type="InParanoid" id="G4TQR5"/>
<reference evidence="1 2" key="1">
    <citation type="journal article" date="2011" name="PLoS Pathog.">
        <title>Endophytic Life Strategies Decoded by Genome and Transcriptome Analyses of the Mutualistic Root Symbiont Piriformospora indica.</title>
        <authorList>
            <person name="Zuccaro A."/>
            <person name="Lahrmann U."/>
            <person name="Guldener U."/>
            <person name="Langen G."/>
            <person name="Pfiffi S."/>
            <person name="Biedenkopf D."/>
            <person name="Wong P."/>
            <person name="Samans B."/>
            <person name="Grimm C."/>
            <person name="Basiewicz M."/>
            <person name="Murat C."/>
            <person name="Martin F."/>
            <person name="Kogel K.H."/>
        </authorList>
    </citation>
    <scope>NUCLEOTIDE SEQUENCE [LARGE SCALE GENOMIC DNA]</scope>
    <source>
        <strain evidence="1 2">DSM 11827</strain>
    </source>
</reference>
<dbReference type="AlphaFoldDB" id="G4TQR5"/>
<comment type="caution">
    <text evidence="1">The sequence shown here is derived from an EMBL/GenBank/DDBJ whole genome shotgun (WGS) entry which is preliminary data.</text>
</comment>
<evidence type="ECO:0000313" key="2">
    <source>
        <dbReference type="Proteomes" id="UP000007148"/>
    </source>
</evidence>
<dbReference type="eggNOG" id="ENOG502R20E">
    <property type="taxonomic scope" value="Eukaryota"/>
</dbReference>
<protein>
    <submittedName>
        <fullName evidence="1">Uncharacterized protein</fullName>
    </submittedName>
</protein>
<organism evidence="1 2">
    <name type="scientific">Serendipita indica (strain DSM 11827)</name>
    <name type="common">Root endophyte fungus</name>
    <name type="synonym">Piriformospora indica</name>
    <dbReference type="NCBI Taxonomy" id="1109443"/>
    <lineage>
        <taxon>Eukaryota</taxon>
        <taxon>Fungi</taxon>
        <taxon>Dikarya</taxon>
        <taxon>Basidiomycota</taxon>
        <taxon>Agaricomycotina</taxon>
        <taxon>Agaricomycetes</taxon>
        <taxon>Sebacinales</taxon>
        <taxon>Serendipitaceae</taxon>
        <taxon>Serendipita</taxon>
    </lineage>
</organism>
<evidence type="ECO:0000313" key="1">
    <source>
        <dbReference type="EMBL" id="CCA73658.1"/>
    </source>
</evidence>
<sequence>MSTIPVSGEKMRENVTDSQKVEDLSETLRGLTSCIELAMKNLYDLQTATINATGETIFAMRSATSKLERNSNPNVQLLRTSLLTATKSDIGDLLEEMLAKCKQDATMAAQLTAGHSNVLAVYLQYRDNFRYHLDHPKVQATAPNHIGMSSLNVVQSQPMKSLLFKSSRHQPTGPTGSPQPKLLEHGFFEDSIASLHPDGNQAMAAFESAMEEIHANLSRLSIFLTAQHLFCQRGLDSLYHPSHSLTPRQLQEYADSWVTYQSALMKAIKDITRTCDAVMIDAVGAPHHTPTSPPEEALAPWNVVRSAIPFLARVGRPVEGHRHDNENDDVEIDITITARVVPHNGN</sequence>
<keyword evidence="2" id="KW-1185">Reference proteome</keyword>
<dbReference type="EMBL" id="CAFZ01000242">
    <property type="protein sequence ID" value="CCA73658.1"/>
    <property type="molecule type" value="Genomic_DNA"/>
</dbReference>